<dbReference type="GO" id="GO:0006352">
    <property type="term" value="P:DNA-templated transcription initiation"/>
    <property type="evidence" value="ECO:0007669"/>
    <property type="project" value="UniProtKB-UniRule"/>
</dbReference>
<evidence type="ECO:0000256" key="4">
    <source>
        <dbReference type="ARBA" id="ARBA00023125"/>
    </source>
</evidence>
<organism evidence="7 8">
    <name type="scientific">Geobacillus thermoleovorans</name>
    <name type="common">Bacillus thermoleovorans</name>
    <dbReference type="NCBI Taxonomy" id="33941"/>
    <lineage>
        <taxon>Bacteria</taxon>
        <taxon>Bacillati</taxon>
        <taxon>Bacillota</taxon>
        <taxon>Bacilli</taxon>
        <taxon>Bacillales</taxon>
        <taxon>Anoxybacillaceae</taxon>
        <taxon>Geobacillus</taxon>
        <taxon>Geobacillus thermoleovorans group</taxon>
    </lineage>
</organism>
<keyword evidence="4 6" id="KW-0238">DNA-binding</keyword>
<dbReference type="SUPFAM" id="SSF88946">
    <property type="entry name" value="Sigma2 domain of RNA polymerase sigma factors"/>
    <property type="match status" value="1"/>
</dbReference>
<evidence type="ECO:0000313" key="7">
    <source>
        <dbReference type="EMBL" id="AWO73546.1"/>
    </source>
</evidence>
<dbReference type="NCBIfam" id="NF006172">
    <property type="entry name" value="PRK08311.1-3"/>
    <property type="match status" value="1"/>
</dbReference>
<comment type="function">
    <text evidence="6">Sigma factors are initiation factors that promote the attachment of RNA polymerase to specific initiation sites and are then released.</text>
</comment>
<comment type="subunit">
    <text evidence="6">Interacts with RsgI.</text>
</comment>
<dbReference type="GO" id="GO:0003677">
    <property type="term" value="F:DNA binding"/>
    <property type="evidence" value="ECO:0007669"/>
    <property type="project" value="UniProtKB-UniRule"/>
</dbReference>
<dbReference type="GO" id="GO:0016987">
    <property type="term" value="F:sigma factor activity"/>
    <property type="evidence" value="ECO:0007669"/>
    <property type="project" value="UniProtKB-UniRule"/>
</dbReference>
<evidence type="ECO:0000256" key="2">
    <source>
        <dbReference type="ARBA" id="ARBA00023015"/>
    </source>
</evidence>
<feature type="DNA-binding region" description="H-T-H motif" evidence="6">
    <location>
        <begin position="207"/>
        <end position="226"/>
    </location>
</feature>
<keyword evidence="6" id="KW-0346">Stress response</keyword>
<evidence type="ECO:0000256" key="5">
    <source>
        <dbReference type="ARBA" id="ARBA00023163"/>
    </source>
</evidence>
<dbReference type="InterPro" id="IPR014244">
    <property type="entry name" value="RNA_pol_sigma-I"/>
</dbReference>
<dbReference type="InterPro" id="IPR007627">
    <property type="entry name" value="RNA_pol_sigma70_r2"/>
</dbReference>
<keyword evidence="2 6" id="KW-0805">Transcription regulation</keyword>
<keyword evidence="1 6" id="KW-0963">Cytoplasm</keyword>
<proteinExistence type="inferred from homology"/>
<keyword evidence="5 6" id="KW-0804">Transcription</keyword>
<comment type="activity regulation">
    <text evidence="6">Negatively regulated by the anti-sigma-I factor RsgI.</text>
</comment>
<dbReference type="PANTHER" id="PTHR30385">
    <property type="entry name" value="SIGMA FACTOR F FLAGELLAR"/>
    <property type="match status" value="1"/>
</dbReference>
<comment type="subcellular location">
    <subcellularLocation>
        <location evidence="6">Cytoplasm</location>
    </subcellularLocation>
</comment>
<reference evidence="8" key="1">
    <citation type="submission" date="2018-02" db="EMBL/GenBank/DDBJ databases">
        <title>The complete genome of bacterial strain SGAirxxxx.</title>
        <authorList>
            <person name="Schuster S.C."/>
        </authorList>
    </citation>
    <scope>NUCLEOTIDE SEQUENCE [LARGE SCALE GENOMIC DNA]</scope>
    <source>
        <strain evidence="8">SGAir0734</strain>
    </source>
</reference>
<dbReference type="RefSeq" id="WP_021321416.1">
    <property type="nucleotide sequence ID" value="NZ_CP014335.1"/>
</dbReference>
<sequence length="252" mass="29592">MSGVKRVFGTLLKRRERTLERTVVEIQRGNEALRNELIRQYKPFIVKTVSSVCKRFIREEDDEASIGLIAFNEAIEKYALHKGGSFLSFAELLIKRRLIDYIRKEVRTREAIWHVEDEENGEQAAQTYVDAKLSVEEFYRQIEQEQRREEILHYQQVLKQFGIHFHDLVEQSPKHKDARLNAIRVAELLVANDEWLGILFRKKQLPIKQLETMASVSRKTIERNRKYIIAVAVILAGDYIYLKDYIKGVLSS</sequence>
<dbReference type="NCBIfam" id="TIGR02895">
    <property type="entry name" value="spore_sigI"/>
    <property type="match status" value="1"/>
</dbReference>
<dbReference type="EMBL" id="CP027303">
    <property type="protein sequence ID" value="AWO73546.1"/>
    <property type="molecule type" value="Genomic_DNA"/>
</dbReference>
<feature type="short sequence motif" description="Polymerase core binding" evidence="6">
    <location>
        <begin position="62"/>
        <end position="75"/>
    </location>
</feature>
<keyword evidence="3 6" id="KW-0731">Sigma factor</keyword>
<protein>
    <recommendedName>
        <fullName evidence="6">RNA polymerase sigma factor SigI</fullName>
    </recommendedName>
</protein>
<dbReference type="GO" id="GO:0005737">
    <property type="term" value="C:cytoplasm"/>
    <property type="evidence" value="ECO:0007669"/>
    <property type="project" value="UniProtKB-SubCell"/>
</dbReference>
<gene>
    <name evidence="6 7" type="primary">sigI</name>
    <name evidence="7" type="ORF">C1N76_02445</name>
</gene>
<dbReference type="KEGG" id="gtk:GT3570_04500"/>
<evidence type="ECO:0000256" key="1">
    <source>
        <dbReference type="ARBA" id="ARBA00022490"/>
    </source>
</evidence>
<accession>A0A2Z3N3H7</accession>
<dbReference type="InterPro" id="IPR013325">
    <property type="entry name" value="RNA_pol_sigma_r2"/>
</dbReference>
<dbReference type="HAMAP" id="MF_02064">
    <property type="entry name" value="Sigma70_SigI"/>
    <property type="match status" value="1"/>
</dbReference>
<dbReference type="GeneID" id="32062865"/>
<dbReference type="AlphaFoldDB" id="A0A2Z3N3H7"/>
<dbReference type="PANTHER" id="PTHR30385:SF6">
    <property type="entry name" value="RNA POLYMERASE SIGMA FACTOR SIGI"/>
    <property type="match status" value="1"/>
</dbReference>
<dbReference type="Proteomes" id="UP000246996">
    <property type="component" value="Chromosome"/>
</dbReference>
<dbReference type="Gene3D" id="1.10.1740.10">
    <property type="match status" value="1"/>
</dbReference>
<comment type="similarity">
    <text evidence="6">Belongs to the sigma-70 factor family. SigI subfamily.</text>
</comment>
<evidence type="ECO:0000256" key="3">
    <source>
        <dbReference type="ARBA" id="ARBA00023082"/>
    </source>
</evidence>
<dbReference type="Pfam" id="PF04542">
    <property type="entry name" value="Sigma70_r2"/>
    <property type="match status" value="1"/>
</dbReference>
<name>A0A2Z3N3H7_GEOTH</name>
<evidence type="ECO:0000313" key="8">
    <source>
        <dbReference type="Proteomes" id="UP000246996"/>
    </source>
</evidence>
<dbReference type="PIRSF" id="PIRSF038953">
    <property type="entry name" value="SigI"/>
    <property type="match status" value="1"/>
</dbReference>
<evidence type="ECO:0000256" key="6">
    <source>
        <dbReference type="HAMAP-Rule" id="MF_02064"/>
    </source>
</evidence>